<dbReference type="CDD" id="cd04590">
    <property type="entry name" value="CBS_pair_CorC_HlyC_assoc"/>
    <property type="match status" value="1"/>
</dbReference>
<dbReference type="InterPro" id="IPR046342">
    <property type="entry name" value="CBS_dom_sf"/>
</dbReference>
<accession>A0A1N6GFH6</accession>
<dbReference type="STRING" id="364032.SAMN05443662_1319"/>
<evidence type="ECO:0000256" key="8">
    <source>
        <dbReference type="ARBA" id="ARBA00040729"/>
    </source>
</evidence>
<evidence type="ECO:0000256" key="5">
    <source>
        <dbReference type="ARBA" id="ARBA00023122"/>
    </source>
</evidence>
<evidence type="ECO:0000256" key="1">
    <source>
        <dbReference type="ARBA" id="ARBA00006337"/>
    </source>
</evidence>
<evidence type="ECO:0000256" key="7">
    <source>
        <dbReference type="ARBA" id="ARBA00037273"/>
    </source>
</evidence>
<evidence type="ECO:0000313" key="11">
    <source>
        <dbReference type="EMBL" id="SIO06244.1"/>
    </source>
</evidence>
<dbReference type="Gene3D" id="3.10.580.10">
    <property type="entry name" value="CBS-domain"/>
    <property type="match status" value="1"/>
</dbReference>
<dbReference type="GO" id="GO:0005886">
    <property type="term" value="C:plasma membrane"/>
    <property type="evidence" value="ECO:0007669"/>
    <property type="project" value="TreeGrafter"/>
</dbReference>
<dbReference type="EMBL" id="FSRE01000003">
    <property type="protein sequence ID" value="SIO06244.1"/>
    <property type="molecule type" value="Genomic_DNA"/>
</dbReference>
<dbReference type="RefSeq" id="WP_074201595.1">
    <property type="nucleotide sequence ID" value="NZ_FSRE01000003.1"/>
</dbReference>
<proteinExistence type="inferred from homology"/>
<dbReference type="Gene3D" id="3.30.465.10">
    <property type="match status" value="1"/>
</dbReference>
<evidence type="ECO:0000256" key="6">
    <source>
        <dbReference type="ARBA" id="ARBA00023285"/>
    </source>
</evidence>
<dbReference type="PANTHER" id="PTHR22777">
    <property type="entry name" value="HEMOLYSIN-RELATED"/>
    <property type="match status" value="1"/>
</dbReference>
<dbReference type="PANTHER" id="PTHR22777:SF27">
    <property type="entry name" value="MAGNESIUM AND COBALT EFFLUX PROTEIN CORC"/>
    <property type="match status" value="1"/>
</dbReference>
<dbReference type="InterPro" id="IPR036318">
    <property type="entry name" value="FAD-bd_PCMH-like_sf"/>
</dbReference>
<evidence type="ECO:0000256" key="4">
    <source>
        <dbReference type="ARBA" id="ARBA00022842"/>
    </source>
</evidence>
<organism evidence="11 12">
    <name type="scientific">Sulfurivirga caldicuralii</name>
    <dbReference type="NCBI Taxonomy" id="364032"/>
    <lineage>
        <taxon>Bacteria</taxon>
        <taxon>Pseudomonadati</taxon>
        <taxon>Pseudomonadota</taxon>
        <taxon>Gammaproteobacteria</taxon>
        <taxon>Thiotrichales</taxon>
        <taxon>Piscirickettsiaceae</taxon>
        <taxon>Sulfurivirga</taxon>
    </lineage>
</organism>
<keyword evidence="12" id="KW-1185">Reference proteome</keyword>
<keyword evidence="5 9" id="KW-0129">CBS domain</keyword>
<keyword evidence="4" id="KW-0460">Magnesium</keyword>
<comment type="similarity">
    <text evidence="1">Belongs to the UPF0053 family.</text>
</comment>
<protein>
    <recommendedName>
        <fullName evidence="8">Magnesium and cobalt efflux protein CorC</fullName>
    </recommendedName>
</protein>
<dbReference type="GO" id="GO:0050660">
    <property type="term" value="F:flavin adenine dinucleotide binding"/>
    <property type="evidence" value="ECO:0007669"/>
    <property type="project" value="InterPro"/>
</dbReference>
<reference evidence="11 12" key="1">
    <citation type="submission" date="2016-11" db="EMBL/GenBank/DDBJ databases">
        <authorList>
            <person name="Jaros S."/>
            <person name="Januszkiewicz K."/>
            <person name="Wedrychowicz H."/>
        </authorList>
    </citation>
    <scope>NUCLEOTIDE SEQUENCE [LARGE SCALE GENOMIC DNA]</scope>
    <source>
        <strain evidence="11 12">DSM 17737</strain>
    </source>
</reference>
<feature type="domain" description="CBS" evidence="10">
    <location>
        <begin position="63"/>
        <end position="122"/>
    </location>
</feature>
<dbReference type="Pfam" id="PF00571">
    <property type="entry name" value="CBS"/>
    <property type="match status" value="2"/>
</dbReference>
<dbReference type="Proteomes" id="UP000198461">
    <property type="component" value="Unassembled WGS sequence"/>
</dbReference>
<keyword evidence="3" id="KW-0677">Repeat</keyword>
<dbReference type="InterPro" id="IPR005170">
    <property type="entry name" value="Transptr-assoc_dom"/>
</dbReference>
<evidence type="ECO:0000313" key="12">
    <source>
        <dbReference type="Proteomes" id="UP000198461"/>
    </source>
</evidence>
<gene>
    <name evidence="11" type="ORF">SAMN05443662_1319</name>
</gene>
<dbReference type="InterPro" id="IPR000644">
    <property type="entry name" value="CBS_dom"/>
</dbReference>
<dbReference type="OrthoDB" id="9797674at2"/>
<dbReference type="InterPro" id="IPR016169">
    <property type="entry name" value="FAD-bd_PCMH_sub2"/>
</dbReference>
<keyword evidence="6" id="KW-0170">Cobalt</keyword>
<evidence type="ECO:0000256" key="2">
    <source>
        <dbReference type="ARBA" id="ARBA00022448"/>
    </source>
</evidence>
<dbReference type="SUPFAM" id="SSF54631">
    <property type="entry name" value="CBS-domain pair"/>
    <property type="match status" value="1"/>
</dbReference>
<dbReference type="PROSITE" id="PS51371">
    <property type="entry name" value="CBS"/>
    <property type="match status" value="2"/>
</dbReference>
<sequence length="288" mass="32802">MDAEQTSSWFDKVKHLFNDEPESREDLLEILREAAKRGLIETDAERMIERVLYVSDLRVRDVMIPRSKMVYIEDEAPLEESLQRIVEEGHSRYPVLNEERTEVLGILMSKDVLRALIAGELEDNEALRKLYRKPVFVPESKRLNVMLREFKSGRTHLALVVDEYAELSGLITIEDVLEEIVGEIEDEHDEGAQLVKKRKGFFEVDATMPLEDFNRYFDTHYECPGVETIGGCVISRLGHIPEAGEQLALDGLTLEVLKSDGRRVQTMIVRKVKDEATEAADAADPSGD</sequence>
<dbReference type="SMART" id="SM01091">
    <property type="entry name" value="CorC_HlyC"/>
    <property type="match status" value="1"/>
</dbReference>
<evidence type="ECO:0000259" key="10">
    <source>
        <dbReference type="PROSITE" id="PS51371"/>
    </source>
</evidence>
<evidence type="ECO:0000256" key="9">
    <source>
        <dbReference type="PROSITE-ProRule" id="PRU00703"/>
    </source>
</evidence>
<keyword evidence="2" id="KW-0813">Transport</keyword>
<dbReference type="InterPro" id="IPR044751">
    <property type="entry name" value="Ion_transp-like_CBS"/>
</dbReference>
<comment type="function">
    <text evidence="7">Plays a role in the transport of magnesium and cobalt ions.</text>
</comment>
<dbReference type="Pfam" id="PF21917">
    <property type="entry name" value="NMB0537_N"/>
    <property type="match status" value="1"/>
</dbReference>
<dbReference type="Pfam" id="PF03471">
    <property type="entry name" value="CorC_HlyC"/>
    <property type="match status" value="1"/>
</dbReference>
<dbReference type="SUPFAM" id="SSF56176">
    <property type="entry name" value="FAD-binding/transporter-associated domain-like"/>
    <property type="match status" value="1"/>
</dbReference>
<dbReference type="FunFam" id="3.10.580.10:FF:000002">
    <property type="entry name" value="Magnesium/cobalt efflux protein CorC"/>
    <property type="match status" value="1"/>
</dbReference>
<evidence type="ECO:0000256" key="3">
    <source>
        <dbReference type="ARBA" id="ARBA00022737"/>
    </source>
</evidence>
<feature type="domain" description="CBS" evidence="10">
    <location>
        <begin position="130"/>
        <end position="190"/>
    </location>
</feature>
<name>A0A1N6GFH6_9GAMM</name>
<dbReference type="SMART" id="SM00116">
    <property type="entry name" value="CBS"/>
    <property type="match status" value="2"/>
</dbReference>
<dbReference type="InterPro" id="IPR054115">
    <property type="entry name" value="CorC_N"/>
</dbReference>
<dbReference type="AlphaFoldDB" id="A0A1N6GFH6"/>